<sequence length="434" mass="47993">MQQGKHAVQSRLLAWFQRLGEIAHSRERSSGRPAGTLDAQAALLLAVQGFFGAAGALSGTFVPVFLWKTSQSYALLGWYTLTQYVTSGLTFWLAGKWIKEHNKMNGLRLGVALSGGFYFAVLMLGEQAKAYMIALGVLNGVAAGLFWLAYNVVYFEITEPDNRDKFNGWAGFLGSAAGILAPWISGIVITSRQGLGGYRIIFTISLIIYGAAVILSFWLRKRKFGERYDWLHTIRQLKERGNPWRRVAPAIALQGVREGVFMFLVGLMVYVVTRSEKMVGNFSLITSLVALGAFWVTGKLLSVRNRKLIMLIGVIMISAVITVLFFGFNYTALLVFGIGTSLFMPLYTIPMTSTVFDLIGRTEESARQRVEFIVMRELMLTAGRSVGLLAYMAVVPRDDSPLAIAMLLLAVGAMPIAGWWFIRPILAAPQQTRT</sequence>
<feature type="transmembrane region" description="Helical" evidence="2">
    <location>
        <begin position="200"/>
        <end position="219"/>
    </location>
</feature>
<evidence type="ECO:0008006" key="5">
    <source>
        <dbReference type="Google" id="ProtNLM"/>
    </source>
</evidence>
<feature type="transmembrane region" description="Helical" evidence="2">
    <location>
        <begin position="73"/>
        <end position="94"/>
    </location>
</feature>
<feature type="transmembrane region" description="Helical" evidence="2">
    <location>
        <begin position="378"/>
        <end position="396"/>
    </location>
</feature>
<dbReference type="Gene3D" id="1.20.1250.20">
    <property type="entry name" value="MFS general substrate transporter like domains"/>
    <property type="match status" value="1"/>
</dbReference>
<evidence type="ECO:0000313" key="3">
    <source>
        <dbReference type="EMBL" id="GIQ66224.1"/>
    </source>
</evidence>
<feature type="transmembrane region" description="Helical" evidence="2">
    <location>
        <begin position="334"/>
        <end position="358"/>
    </location>
</feature>
<feature type="transmembrane region" description="Helical" evidence="2">
    <location>
        <begin position="402"/>
        <end position="422"/>
    </location>
</feature>
<comment type="subcellular location">
    <subcellularLocation>
        <location evidence="1">Cell membrane</location>
        <topology evidence="1">Multi-pass membrane protein</topology>
    </subcellularLocation>
</comment>
<protein>
    <recommendedName>
        <fullName evidence="5">MFS transporter</fullName>
    </recommendedName>
</protein>
<proteinExistence type="predicted"/>
<comment type="caution">
    <text evidence="3">The sequence shown here is derived from an EMBL/GenBank/DDBJ whole genome shotgun (WGS) entry which is preliminary data.</text>
</comment>
<feature type="transmembrane region" description="Helical" evidence="2">
    <location>
        <begin position="278"/>
        <end position="296"/>
    </location>
</feature>
<keyword evidence="4" id="KW-1185">Reference proteome</keyword>
<keyword evidence="2" id="KW-0472">Membrane</keyword>
<keyword evidence="2" id="KW-0812">Transmembrane</keyword>
<dbReference type="InterPro" id="IPR011701">
    <property type="entry name" value="MFS"/>
</dbReference>
<feature type="transmembrane region" description="Helical" evidence="2">
    <location>
        <begin position="42"/>
        <end position="67"/>
    </location>
</feature>
<dbReference type="SUPFAM" id="SSF103473">
    <property type="entry name" value="MFS general substrate transporter"/>
    <property type="match status" value="1"/>
</dbReference>
<gene>
    <name evidence="3" type="primary">yqgE</name>
    <name evidence="3" type="ORF">PACILC2_47920</name>
</gene>
<feature type="transmembrane region" description="Helical" evidence="2">
    <location>
        <begin position="308"/>
        <end position="328"/>
    </location>
</feature>
<evidence type="ECO:0000256" key="1">
    <source>
        <dbReference type="ARBA" id="ARBA00004651"/>
    </source>
</evidence>
<dbReference type="RefSeq" id="WP_244863719.1">
    <property type="nucleotide sequence ID" value="NZ_BOVJ01000171.1"/>
</dbReference>
<name>A0ABQ4NDD9_9BACL</name>
<dbReference type="EMBL" id="BOVJ01000171">
    <property type="protein sequence ID" value="GIQ66224.1"/>
    <property type="molecule type" value="Genomic_DNA"/>
</dbReference>
<feature type="transmembrane region" description="Helical" evidence="2">
    <location>
        <begin position="247"/>
        <end position="272"/>
    </location>
</feature>
<dbReference type="Proteomes" id="UP000680304">
    <property type="component" value="Unassembled WGS sequence"/>
</dbReference>
<organism evidence="3 4">
    <name type="scientific">Paenibacillus cisolokensis</name>
    <dbReference type="NCBI Taxonomy" id="1658519"/>
    <lineage>
        <taxon>Bacteria</taxon>
        <taxon>Bacillati</taxon>
        <taxon>Bacillota</taxon>
        <taxon>Bacilli</taxon>
        <taxon>Bacillales</taxon>
        <taxon>Paenibacillaceae</taxon>
        <taxon>Paenibacillus</taxon>
    </lineage>
</organism>
<feature type="transmembrane region" description="Helical" evidence="2">
    <location>
        <begin position="106"/>
        <end position="124"/>
    </location>
</feature>
<dbReference type="InterPro" id="IPR052528">
    <property type="entry name" value="Sugar_transport-like"/>
</dbReference>
<dbReference type="InterPro" id="IPR036259">
    <property type="entry name" value="MFS_trans_sf"/>
</dbReference>
<reference evidence="3 4" key="1">
    <citation type="submission" date="2021-04" db="EMBL/GenBank/DDBJ databases">
        <title>Draft genome sequence of Paenibacillus cisolokensis, LC2-13A.</title>
        <authorList>
            <person name="Uke A."/>
            <person name="Chhe C."/>
            <person name="Baramee S."/>
            <person name="Kosugi A."/>
        </authorList>
    </citation>
    <scope>NUCLEOTIDE SEQUENCE [LARGE SCALE GENOMIC DNA]</scope>
    <source>
        <strain evidence="3 4">LC2-13A</strain>
    </source>
</reference>
<keyword evidence="2" id="KW-1133">Transmembrane helix</keyword>
<evidence type="ECO:0000256" key="2">
    <source>
        <dbReference type="SAM" id="Phobius"/>
    </source>
</evidence>
<dbReference type="Pfam" id="PF07690">
    <property type="entry name" value="MFS_1"/>
    <property type="match status" value="1"/>
</dbReference>
<evidence type="ECO:0000313" key="4">
    <source>
        <dbReference type="Proteomes" id="UP000680304"/>
    </source>
</evidence>
<dbReference type="PANTHER" id="PTHR23526:SF2">
    <property type="entry name" value="MAJOR FACILITATOR SUPERFAMILY (MFS) PROFILE DOMAIN-CONTAINING PROTEIN"/>
    <property type="match status" value="1"/>
</dbReference>
<feature type="transmembrane region" description="Helical" evidence="2">
    <location>
        <begin position="130"/>
        <end position="154"/>
    </location>
</feature>
<accession>A0ABQ4NDD9</accession>
<feature type="transmembrane region" description="Helical" evidence="2">
    <location>
        <begin position="166"/>
        <end position="188"/>
    </location>
</feature>
<dbReference type="PANTHER" id="PTHR23526">
    <property type="entry name" value="INTEGRAL MEMBRANE TRANSPORT PROTEIN-RELATED"/>
    <property type="match status" value="1"/>
</dbReference>